<comment type="caution">
    <text evidence="2">The sequence shown here is derived from an EMBL/GenBank/DDBJ whole genome shotgun (WGS) entry which is preliminary data.</text>
</comment>
<name>A0ABW9G746_9GAMM</name>
<protein>
    <submittedName>
        <fullName evidence="2">Uncharacterized protein</fullName>
    </submittedName>
</protein>
<feature type="compositionally biased region" description="Basic and acidic residues" evidence="1">
    <location>
        <begin position="1"/>
        <end position="12"/>
    </location>
</feature>
<reference evidence="2 3" key="1">
    <citation type="journal article" date="2013" name="Int. J. Syst. Evol. Microbiol.">
        <title>Celerinatantimonas yamalensis sp. nov., a cold-adapted diazotrophic bacterium from a cold permafrost brine.</title>
        <authorList>
            <person name="Shcherbakova V."/>
            <person name="Chuvilskaya N."/>
            <person name="Rivkina E."/>
            <person name="Demidov N."/>
            <person name="Uchaeva V."/>
            <person name="Suetin S."/>
            <person name="Suzina N."/>
            <person name="Gilichinsky D."/>
        </authorList>
    </citation>
    <scope>NUCLEOTIDE SEQUENCE [LARGE SCALE GENOMIC DNA]</scope>
    <source>
        <strain evidence="2 3">C7</strain>
    </source>
</reference>
<evidence type="ECO:0000256" key="1">
    <source>
        <dbReference type="SAM" id="MobiDB-lite"/>
    </source>
</evidence>
<gene>
    <name evidence="2" type="ORF">ABUE30_09030</name>
</gene>
<keyword evidence="3" id="KW-1185">Reference proteome</keyword>
<evidence type="ECO:0000313" key="2">
    <source>
        <dbReference type="EMBL" id="MFM2485204.1"/>
    </source>
</evidence>
<feature type="region of interest" description="Disordered" evidence="1">
    <location>
        <begin position="1"/>
        <end position="21"/>
    </location>
</feature>
<dbReference type="EMBL" id="JBEQCT010000003">
    <property type="protein sequence ID" value="MFM2485204.1"/>
    <property type="molecule type" value="Genomic_DNA"/>
</dbReference>
<dbReference type="RefSeq" id="WP_408623414.1">
    <property type="nucleotide sequence ID" value="NZ_JBEQCT010000003.1"/>
</dbReference>
<proteinExistence type="predicted"/>
<organism evidence="2 3">
    <name type="scientific">Celerinatantimonas yamalensis</name>
    <dbReference type="NCBI Taxonomy" id="559956"/>
    <lineage>
        <taxon>Bacteria</taxon>
        <taxon>Pseudomonadati</taxon>
        <taxon>Pseudomonadota</taxon>
        <taxon>Gammaproteobacteria</taxon>
        <taxon>Celerinatantimonadaceae</taxon>
        <taxon>Celerinatantimonas</taxon>
    </lineage>
</organism>
<sequence>MYEQVEKPKENKSSAVANSVAQKKGSVKQGFGLVDNRPESVIQRRVQTLAIDSISQSFQKRVNNEALDSSTTEKEVFQRKVIVNDTEKDIDAILDDVVAKTQGRIQGWLVSYMTAVKATKYLNDNLRGHISSLLVKYDTENRSFEDGSHLDSQVIQDVKLVILRLDNIVGIDHHDGQFSRTNTSGGGKALRIYRTTTRTDWNTYLQTGSVAGLLHGHGGALGQALDYFYKSKNKGVNGPLYDNVIFEIKFTKQALNAIDYNEISSGGEGGGPKGGKLTGKREQNDILGEENSFSVNLRACSDLIMSMNPTIRRVDEMKGEDSQYSKRLLELALKHGEYPPQSLTDEERVELEGLRDL</sequence>
<accession>A0ABW9G746</accession>
<dbReference type="Proteomes" id="UP001629953">
    <property type="component" value="Unassembled WGS sequence"/>
</dbReference>
<evidence type="ECO:0000313" key="3">
    <source>
        <dbReference type="Proteomes" id="UP001629953"/>
    </source>
</evidence>